<evidence type="ECO:0000256" key="2">
    <source>
        <dbReference type="ARBA" id="ARBA00024327"/>
    </source>
</evidence>
<evidence type="ECO:0000313" key="4">
    <source>
        <dbReference type="EMBL" id="MDC2888298.1"/>
    </source>
</evidence>
<name>A0ABT5FBS4_9GAMM</name>
<dbReference type="PANTHER" id="PTHR46509">
    <property type="entry name" value="PHOSPHOADENOSINE PHOSPHOSULFATE REDUCTASE"/>
    <property type="match status" value="1"/>
</dbReference>
<dbReference type="Pfam" id="PF01507">
    <property type="entry name" value="PAPS_reduct"/>
    <property type="match status" value="1"/>
</dbReference>
<dbReference type="EC" id="1.8.4.8" evidence="4"/>
<protein>
    <submittedName>
        <fullName evidence="4">Phosphoadenylyl-sulfate reductase</fullName>
        <ecNumber evidence="4">1.8.4.8</ecNumber>
    </submittedName>
</protein>
<dbReference type="EMBL" id="JAQOMS010000002">
    <property type="protein sequence ID" value="MDC2888298.1"/>
    <property type="molecule type" value="Genomic_DNA"/>
</dbReference>
<dbReference type="InterPro" id="IPR002500">
    <property type="entry name" value="PAPS_reduct_dom"/>
</dbReference>
<evidence type="ECO:0000313" key="5">
    <source>
        <dbReference type="Proteomes" id="UP001528411"/>
    </source>
</evidence>
<evidence type="ECO:0000259" key="3">
    <source>
        <dbReference type="Pfam" id="PF01507"/>
    </source>
</evidence>
<organism evidence="4 5">
    <name type="scientific">Psychrosphaera algicola</name>
    <dbReference type="NCBI Taxonomy" id="3023714"/>
    <lineage>
        <taxon>Bacteria</taxon>
        <taxon>Pseudomonadati</taxon>
        <taxon>Pseudomonadota</taxon>
        <taxon>Gammaproteobacteria</taxon>
        <taxon>Alteromonadales</taxon>
        <taxon>Pseudoalteromonadaceae</taxon>
        <taxon>Psychrosphaera</taxon>
    </lineage>
</organism>
<dbReference type="SUPFAM" id="SSF52402">
    <property type="entry name" value="Adenine nucleotide alpha hydrolases-like"/>
    <property type="match status" value="1"/>
</dbReference>
<dbReference type="PANTHER" id="PTHR46509:SF1">
    <property type="entry name" value="PHOSPHOADENOSINE PHOSPHOSULFATE REDUCTASE"/>
    <property type="match status" value="1"/>
</dbReference>
<comment type="caution">
    <text evidence="4">The sequence shown here is derived from an EMBL/GenBank/DDBJ whole genome shotgun (WGS) entry which is preliminary data.</text>
</comment>
<dbReference type="GO" id="GO:0004604">
    <property type="term" value="F:phosphoadenylyl-sulfate reductase (thioredoxin) activity"/>
    <property type="evidence" value="ECO:0007669"/>
    <property type="project" value="UniProtKB-EC"/>
</dbReference>
<accession>A0ABT5FBS4</accession>
<evidence type="ECO:0000256" key="1">
    <source>
        <dbReference type="ARBA" id="ARBA00009732"/>
    </source>
</evidence>
<dbReference type="RefSeq" id="WP_272179956.1">
    <property type="nucleotide sequence ID" value="NZ_JAQOMS010000002.1"/>
</dbReference>
<gene>
    <name evidence="4" type="ORF">PN838_05265</name>
</gene>
<proteinExistence type="inferred from homology"/>
<keyword evidence="5" id="KW-1185">Reference proteome</keyword>
<dbReference type="Gene3D" id="3.40.50.620">
    <property type="entry name" value="HUPs"/>
    <property type="match status" value="1"/>
</dbReference>
<comment type="pathway">
    <text evidence="2">Sulfur metabolism; hydrogen sulfide biosynthesis; sulfite from sulfate.</text>
</comment>
<sequence length="167" mass="19221">MNTGYLFKETLAYAKYLKSELDLNVVEIKPKLSPKTIENKYGQLWLNGAAGIEQFNSLTKLQPLQQALAKTKPTIWLSGVRRQQSQERQNMLFAVERFNTAKIHPMLDWTDKMVHEYMVKNHLPRHPLEAEGYLSVGDTVTTQSLHEVDDPSDTRFMGFKRECGLHA</sequence>
<dbReference type="InterPro" id="IPR014729">
    <property type="entry name" value="Rossmann-like_a/b/a_fold"/>
</dbReference>
<keyword evidence="4" id="KW-0560">Oxidoreductase</keyword>
<reference evidence="4 5" key="1">
    <citation type="submission" date="2023-01" db="EMBL/GenBank/DDBJ databases">
        <title>Psychrosphaera sp. nov., isolated from marine algae.</title>
        <authorList>
            <person name="Bayburt H."/>
            <person name="Choi B.J."/>
            <person name="Kim J.M."/>
            <person name="Choi D.G."/>
            <person name="Jeon C.O."/>
        </authorList>
    </citation>
    <scope>NUCLEOTIDE SEQUENCE [LARGE SCALE GENOMIC DNA]</scope>
    <source>
        <strain evidence="4 5">G1-22</strain>
    </source>
</reference>
<comment type="similarity">
    <text evidence="1">Belongs to the PAPS reductase family. CysH subfamily.</text>
</comment>
<feature type="domain" description="Phosphoadenosine phosphosulphate reductase" evidence="3">
    <location>
        <begin position="2"/>
        <end position="143"/>
    </location>
</feature>
<dbReference type="Proteomes" id="UP001528411">
    <property type="component" value="Unassembled WGS sequence"/>
</dbReference>
<dbReference type="NCBIfam" id="NF002537">
    <property type="entry name" value="PRK02090.1"/>
    <property type="match status" value="1"/>
</dbReference>